<dbReference type="EMBL" id="BAAASZ010000026">
    <property type="protein sequence ID" value="GAA2449350.1"/>
    <property type="molecule type" value="Genomic_DNA"/>
</dbReference>
<organism evidence="2 3">
    <name type="scientific">Streptomyces macrosporus</name>
    <dbReference type="NCBI Taxonomy" id="44032"/>
    <lineage>
        <taxon>Bacteria</taxon>
        <taxon>Bacillati</taxon>
        <taxon>Actinomycetota</taxon>
        <taxon>Actinomycetes</taxon>
        <taxon>Kitasatosporales</taxon>
        <taxon>Streptomycetaceae</taxon>
        <taxon>Streptomyces</taxon>
    </lineage>
</organism>
<feature type="region of interest" description="Disordered" evidence="1">
    <location>
        <begin position="1"/>
        <end position="62"/>
    </location>
</feature>
<keyword evidence="3" id="KW-1185">Reference proteome</keyword>
<name>A0ABN3K5E6_9ACTN</name>
<evidence type="ECO:0000313" key="3">
    <source>
        <dbReference type="Proteomes" id="UP001501638"/>
    </source>
</evidence>
<sequence>MSEQEAGAEPVDEQDRPRPDGRQESGDADRGRDAEGEERQRLSTPRSSPLGGAGAAGGSRTAREARTNFHIAGDNRIYENNAFIQSQFLLGTDEVLVAGPVPREELEHLDRVYHQVPGYRDMKERLRRTRLLALCGEHGTGRTSTALALLTELTGGRVSRLDPATALGTVDGEKLEKDHGYLLELPAEDLSGLPAGHEHHDGREARAPGYPTELHLDRLSALFAERDSYGVLLVDGGDLAEHLPRGRYGVVCAPPPAAEVLDRHLRILLADAPAETLRLARANADRADVKEALGLDELRPGEAARLAAHLARHSLGELSDDELLEECRWFAPRQARDWFTGADRPGRLPEAMPALRAAALRIALAVFNGSAYSIVAEAGELLAWEMALTLDPRHSPGRPLFGTRTADRPAVARAVHDEGVEDLGDATIPVRVVRFEGRRLTSAVLREAWNGHHNVRGPMVRWLRALCDDPRPQVWVRAAIAAGVLCSWDYLYGFTELLLPLGRADSAVQRMAAATALAEASRDPAVRPAVKGLLREWARGDDGHPLETAALAHGYGLPAGSVSASLDELGRIGCREDGGMADIASYSVARLLAGTEPGTVLRRLARWLNDRRQARQNLALLAVLRAVSTRTSHLWGLQDTPALEPYGSWPLVGALAAARPELGEWLADLVWYALDTARSGAAAQEAVAVWLRGAARDERQLDVARGFLPRLVCEPRDRDRLLLLVARLARDGDEPLDGRAAALLREALEEAEAR</sequence>
<evidence type="ECO:0000313" key="2">
    <source>
        <dbReference type="EMBL" id="GAA2449350.1"/>
    </source>
</evidence>
<evidence type="ECO:0000256" key="1">
    <source>
        <dbReference type="SAM" id="MobiDB-lite"/>
    </source>
</evidence>
<accession>A0ABN3K5E6</accession>
<dbReference type="InterPro" id="IPR027417">
    <property type="entry name" value="P-loop_NTPase"/>
</dbReference>
<comment type="caution">
    <text evidence="2">The sequence shown here is derived from an EMBL/GenBank/DDBJ whole genome shotgun (WGS) entry which is preliminary data.</text>
</comment>
<dbReference type="SUPFAM" id="SSF52540">
    <property type="entry name" value="P-loop containing nucleoside triphosphate hydrolases"/>
    <property type="match status" value="2"/>
</dbReference>
<gene>
    <name evidence="2" type="ORF">GCM10010405_35940</name>
</gene>
<dbReference type="RefSeq" id="WP_344324095.1">
    <property type="nucleotide sequence ID" value="NZ_BAAASZ010000026.1"/>
</dbReference>
<protein>
    <recommendedName>
        <fullName evidence="4">AAA+ ATPase domain-containing protein</fullName>
    </recommendedName>
</protein>
<dbReference type="Proteomes" id="UP001501638">
    <property type="component" value="Unassembled WGS sequence"/>
</dbReference>
<feature type="compositionally biased region" description="Basic and acidic residues" evidence="1">
    <location>
        <begin position="13"/>
        <end position="41"/>
    </location>
</feature>
<proteinExistence type="predicted"/>
<reference evidence="2 3" key="1">
    <citation type="journal article" date="2019" name="Int. J. Syst. Evol. Microbiol.">
        <title>The Global Catalogue of Microorganisms (GCM) 10K type strain sequencing project: providing services to taxonomists for standard genome sequencing and annotation.</title>
        <authorList>
            <consortium name="The Broad Institute Genomics Platform"/>
            <consortium name="The Broad Institute Genome Sequencing Center for Infectious Disease"/>
            <person name="Wu L."/>
            <person name="Ma J."/>
        </authorList>
    </citation>
    <scope>NUCLEOTIDE SEQUENCE [LARGE SCALE GENOMIC DNA]</scope>
    <source>
        <strain evidence="2 3">JCM 6305</strain>
    </source>
</reference>
<evidence type="ECO:0008006" key="4">
    <source>
        <dbReference type="Google" id="ProtNLM"/>
    </source>
</evidence>